<gene>
    <name evidence="1" type="ORF">LOK49_LG02G01592</name>
</gene>
<evidence type="ECO:0000313" key="1">
    <source>
        <dbReference type="EMBL" id="KAI8026599.1"/>
    </source>
</evidence>
<proteinExistence type="predicted"/>
<protein>
    <submittedName>
        <fullName evidence="1">Uncharacterized protein</fullName>
    </submittedName>
</protein>
<organism evidence="1 2">
    <name type="scientific">Camellia lanceoleosa</name>
    <dbReference type="NCBI Taxonomy" id="1840588"/>
    <lineage>
        <taxon>Eukaryota</taxon>
        <taxon>Viridiplantae</taxon>
        <taxon>Streptophyta</taxon>
        <taxon>Embryophyta</taxon>
        <taxon>Tracheophyta</taxon>
        <taxon>Spermatophyta</taxon>
        <taxon>Magnoliopsida</taxon>
        <taxon>eudicotyledons</taxon>
        <taxon>Gunneridae</taxon>
        <taxon>Pentapetalae</taxon>
        <taxon>asterids</taxon>
        <taxon>Ericales</taxon>
        <taxon>Theaceae</taxon>
        <taxon>Camellia</taxon>
    </lineage>
</organism>
<keyword evidence="2" id="KW-1185">Reference proteome</keyword>
<comment type="caution">
    <text evidence="1">The sequence shown here is derived from an EMBL/GenBank/DDBJ whole genome shotgun (WGS) entry which is preliminary data.</text>
</comment>
<dbReference type="Proteomes" id="UP001060215">
    <property type="component" value="Chromosome 3"/>
</dbReference>
<sequence length="267" mass="28938">MVLTRCFDYISAQTSGTTVTFMIIEGRVLTVASVGDSRCILESAEGEIYYLSADHRLECSVEERERITASGGEVGRLNTGGGTECPLSASGTSPLASLLTALSATPKMSSLSLSPSIIAKSSMLPETALSSCGTLWKLQAEQASDVFGTLTHKIQLLKKQIQADRVVSVREKLEENRKNLEGHVSLFLSVATSRNDVSVMEANGQGKMLSSRIKTPPCKFSGFAQGSGDKDYTIIHEVVFSTSVNFPHIDKIPPYTTWIFLDRFDSV</sequence>
<dbReference type="EMBL" id="CM045760">
    <property type="protein sequence ID" value="KAI8026599.1"/>
    <property type="molecule type" value="Genomic_DNA"/>
</dbReference>
<reference evidence="1 2" key="1">
    <citation type="journal article" date="2022" name="Plant J.">
        <title>Chromosome-level genome of Camellia lanceoleosa provides a valuable resource for understanding genome evolution and self-incompatibility.</title>
        <authorList>
            <person name="Gong W."/>
            <person name="Xiao S."/>
            <person name="Wang L."/>
            <person name="Liao Z."/>
            <person name="Chang Y."/>
            <person name="Mo W."/>
            <person name="Hu G."/>
            <person name="Li W."/>
            <person name="Zhao G."/>
            <person name="Zhu H."/>
            <person name="Hu X."/>
            <person name="Ji K."/>
            <person name="Xiang X."/>
            <person name="Song Q."/>
            <person name="Yuan D."/>
            <person name="Jin S."/>
            <person name="Zhang L."/>
        </authorList>
    </citation>
    <scope>NUCLEOTIDE SEQUENCE [LARGE SCALE GENOMIC DNA]</scope>
    <source>
        <strain evidence="1">SQ_2022a</strain>
    </source>
</reference>
<name>A0ACC0IMX5_9ERIC</name>
<accession>A0ACC0IMX5</accession>
<evidence type="ECO:0000313" key="2">
    <source>
        <dbReference type="Proteomes" id="UP001060215"/>
    </source>
</evidence>